<dbReference type="PROSITE" id="PS50213">
    <property type="entry name" value="FAS1"/>
    <property type="match status" value="1"/>
</dbReference>
<evidence type="ECO:0000313" key="3">
    <source>
        <dbReference type="EMBL" id="WCR06922.1"/>
    </source>
</evidence>
<feature type="signal peptide" evidence="1">
    <location>
        <begin position="1"/>
        <end position="21"/>
    </location>
</feature>
<dbReference type="SMART" id="SM00554">
    <property type="entry name" value="FAS1"/>
    <property type="match status" value="1"/>
</dbReference>
<dbReference type="InterPro" id="IPR050904">
    <property type="entry name" value="Adhesion/Biosynth-related"/>
</dbReference>
<dbReference type="SUPFAM" id="SSF82153">
    <property type="entry name" value="FAS1 domain"/>
    <property type="match status" value="1"/>
</dbReference>
<keyword evidence="1" id="KW-0732">Signal</keyword>
<keyword evidence="4" id="KW-1185">Reference proteome</keyword>
<organism evidence="3 4">
    <name type="scientific">Paracoccus fistulariae</name>
    <dbReference type="NCBI Taxonomy" id="658446"/>
    <lineage>
        <taxon>Bacteria</taxon>
        <taxon>Pseudomonadati</taxon>
        <taxon>Pseudomonadota</taxon>
        <taxon>Alphaproteobacteria</taxon>
        <taxon>Rhodobacterales</taxon>
        <taxon>Paracoccaceae</taxon>
        <taxon>Paracoccus</taxon>
    </lineage>
</organism>
<protein>
    <submittedName>
        <fullName evidence="3">Fasciclin domain-containing protein</fullName>
    </submittedName>
</protein>
<dbReference type="PANTHER" id="PTHR10900:SF77">
    <property type="entry name" value="FI19380P1"/>
    <property type="match status" value="1"/>
</dbReference>
<name>A0ABY7SLL9_9RHOB</name>
<feature type="chain" id="PRO_5046526573" evidence="1">
    <location>
        <begin position="22"/>
        <end position="176"/>
    </location>
</feature>
<evidence type="ECO:0000259" key="2">
    <source>
        <dbReference type="PROSITE" id="PS50213"/>
    </source>
</evidence>
<dbReference type="EMBL" id="CP067136">
    <property type="protein sequence ID" value="WCR06922.1"/>
    <property type="molecule type" value="Genomic_DNA"/>
</dbReference>
<dbReference type="Proteomes" id="UP001219349">
    <property type="component" value="Chromosome"/>
</dbReference>
<evidence type="ECO:0000313" key="4">
    <source>
        <dbReference type="Proteomes" id="UP001219349"/>
    </source>
</evidence>
<dbReference type="PANTHER" id="PTHR10900">
    <property type="entry name" value="PERIOSTIN-RELATED"/>
    <property type="match status" value="1"/>
</dbReference>
<dbReference type="Gene3D" id="2.30.180.10">
    <property type="entry name" value="FAS1 domain"/>
    <property type="match status" value="1"/>
</dbReference>
<feature type="domain" description="FAS1" evidence="2">
    <location>
        <begin position="32"/>
        <end position="172"/>
    </location>
</feature>
<accession>A0ABY7SLL9</accession>
<dbReference type="InterPro" id="IPR036378">
    <property type="entry name" value="FAS1_dom_sf"/>
</dbReference>
<sequence length="176" mass="17959">MNFLKTSIAAATIAFGGAAFADDMNKMSGDMPATVVDIVVGSDDHETLEAAVTAAGLVETLSGEGPYTVFAPTDAAFAALPEGALEDALKPENKEMLTKILGCHVVDTKAMAADVVKMVEDGDGMAEVTTIGNCRLKLSVDGDMVKINEGATVTAADLAAGNGVVHVIDAVLMPAM</sequence>
<dbReference type="Pfam" id="PF02469">
    <property type="entry name" value="Fasciclin"/>
    <property type="match status" value="1"/>
</dbReference>
<dbReference type="RefSeq" id="WP_271883855.1">
    <property type="nucleotide sequence ID" value="NZ_CP067136.1"/>
</dbReference>
<gene>
    <name evidence="3" type="ORF">JHX87_15850</name>
</gene>
<evidence type="ECO:0000256" key="1">
    <source>
        <dbReference type="SAM" id="SignalP"/>
    </source>
</evidence>
<proteinExistence type="predicted"/>
<reference evidence="3 4" key="1">
    <citation type="submission" date="2021-01" db="EMBL/GenBank/DDBJ databases">
        <title>Biogeographic distribution of Paracoccus.</title>
        <authorList>
            <person name="Hollensteiner J."/>
            <person name="Leineberger J."/>
            <person name="Brinkhoff T."/>
            <person name="Daniel R."/>
        </authorList>
    </citation>
    <scope>NUCLEOTIDE SEQUENCE [LARGE SCALE GENOMIC DNA]</scope>
    <source>
        <strain evidence="3 4">KCTC 22803</strain>
    </source>
</reference>
<dbReference type="InterPro" id="IPR000782">
    <property type="entry name" value="FAS1_domain"/>
</dbReference>